<sequence length="82" mass="8607">MAAFDDSADPELGAACNRLAAWVESLPEDALIDRGSQLGEQDLALILRHLYATRHGGPGSPALETPEPRAASRPSVPVTAKS</sequence>
<name>A0A7W6A958_9SPHN</name>
<protein>
    <submittedName>
        <fullName evidence="2">Uncharacterized protein</fullName>
    </submittedName>
</protein>
<keyword evidence="3" id="KW-1185">Reference proteome</keyword>
<organism evidence="2 3">
    <name type="scientific">Sphingomonas pseudosanguinis</name>
    <dbReference type="NCBI Taxonomy" id="413712"/>
    <lineage>
        <taxon>Bacteria</taxon>
        <taxon>Pseudomonadati</taxon>
        <taxon>Pseudomonadota</taxon>
        <taxon>Alphaproteobacteria</taxon>
        <taxon>Sphingomonadales</taxon>
        <taxon>Sphingomonadaceae</taxon>
        <taxon>Sphingomonas</taxon>
    </lineage>
</organism>
<dbReference type="Proteomes" id="UP000538670">
    <property type="component" value="Unassembled WGS sequence"/>
</dbReference>
<evidence type="ECO:0000256" key="1">
    <source>
        <dbReference type="SAM" id="MobiDB-lite"/>
    </source>
</evidence>
<accession>A0A7W6A958</accession>
<dbReference type="AlphaFoldDB" id="A0A7W6A958"/>
<dbReference type="RefSeq" id="WP_183951671.1">
    <property type="nucleotide sequence ID" value="NZ_JACIDH010000007.1"/>
</dbReference>
<evidence type="ECO:0000313" key="2">
    <source>
        <dbReference type="EMBL" id="MBB3879499.1"/>
    </source>
</evidence>
<proteinExistence type="predicted"/>
<reference evidence="2 3" key="1">
    <citation type="submission" date="2020-08" db="EMBL/GenBank/DDBJ databases">
        <title>Genomic Encyclopedia of Type Strains, Phase IV (KMG-IV): sequencing the most valuable type-strain genomes for metagenomic binning, comparative biology and taxonomic classification.</title>
        <authorList>
            <person name="Goeker M."/>
        </authorList>
    </citation>
    <scope>NUCLEOTIDE SEQUENCE [LARGE SCALE GENOMIC DNA]</scope>
    <source>
        <strain evidence="2 3">DSM 19512</strain>
    </source>
</reference>
<comment type="caution">
    <text evidence="2">The sequence shown here is derived from an EMBL/GenBank/DDBJ whole genome shotgun (WGS) entry which is preliminary data.</text>
</comment>
<gene>
    <name evidence="2" type="ORF">GGR48_001926</name>
</gene>
<feature type="region of interest" description="Disordered" evidence="1">
    <location>
        <begin position="56"/>
        <end position="82"/>
    </location>
</feature>
<dbReference type="EMBL" id="JACIDH010000007">
    <property type="protein sequence ID" value="MBB3879499.1"/>
    <property type="molecule type" value="Genomic_DNA"/>
</dbReference>
<evidence type="ECO:0000313" key="3">
    <source>
        <dbReference type="Proteomes" id="UP000538670"/>
    </source>
</evidence>